<reference evidence="8" key="1">
    <citation type="thesis" date="2020" institute="ProQuest LLC" country="789 East Eisenhower Parkway, Ann Arbor, MI, USA">
        <title>Comparative Genomics and Chromosome Evolution.</title>
        <authorList>
            <person name="Mudd A.B."/>
        </authorList>
    </citation>
    <scope>NUCLEOTIDE SEQUENCE</scope>
    <source>
        <strain evidence="8">HN-11 Male</strain>
        <tissue evidence="8">Kidney and liver</tissue>
    </source>
</reference>
<dbReference type="InterPro" id="IPR011993">
    <property type="entry name" value="PH-like_dom_sf"/>
</dbReference>
<accession>A0A8J6F1T9</accession>
<name>A0A8J6F1T9_ELECQ</name>
<evidence type="ECO:0000256" key="4">
    <source>
        <dbReference type="ARBA" id="ARBA00023203"/>
    </source>
</evidence>
<feature type="region of interest" description="Disordered" evidence="6">
    <location>
        <begin position="406"/>
        <end position="442"/>
    </location>
</feature>
<evidence type="ECO:0000256" key="5">
    <source>
        <dbReference type="ARBA" id="ARBA00023212"/>
    </source>
</evidence>
<keyword evidence="9" id="KW-1185">Reference proteome</keyword>
<dbReference type="FunFam" id="3.10.20.90:FF:000002">
    <property type="entry name" value="Erythrocyte protein band 4.1-like 3"/>
    <property type="match status" value="1"/>
</dbReference>
<proteinExistence type="predicted"/>
<dbReference type="Gene3D" id="1.20.80.10">
    <property type="match status" value="1"/>
</dbReference>
<keyword evidence="4" id="KW-0009">Actin-binding</keyword>
<dbReference type="InterPro" id="IPR007477">
    <property type="entry name" value="SAB_dom"/>
</dbReference>
<evidence type="ECO:0000256" key="1">
    <source>
        <dbReference type="ARBA" id="ARBA00004245"/>
    </source>
</evidence>
<dbReference type="Proteomes" id="UP000770717">
    <property type="component" value="Unassembled WGS sequence"/>
</dbReference>
<evidence type="ECO:0000259" key="7">
    <source>
        <dbReference type="PROSITE" id="PS50057"/>
    </source>
</evidence>
<dbReference type="Pfam" id="PF09379">
    <property type="entry name" value="FERM_N"/>
    <property type="match status" value="1"/>
</dbReference>
<dbReference type="CDD" id="cd14473">
    <property type="entry name" value="FERM_B-lobe"/>
    <property type="match status" value="1"/>
</dbReference>
<feature type="compositionally biased region" description="Low complexity" evidence="6">
    <location>
        <begin position="417"/>
        <end position="429"/>
    </location>
</feature>
<protein>
    <recommendedName>
        <fullName evidence="7">FERM domain-containing protein</fullName>
    </recommendedName>
</protein>
<dbReference type="InterPro" id="IPR000798">
    <property type="entry name" value="Ez/rad/moesin-like"/>
</dbReference>
<dbReference type="Pfam" id="PF00373">
    <property type="entry name" value="FERM_M"/>
    <property type="match status" value="1"/>
</dbReference>
<dbReference type="InterPro" id="IPR008379">
    <property type="entry name" value="Band_4.1_C"/>
</dbReference>
<dbReference type="FunFam" id="2.30.29.30:FF:000001">
    <property type="entry name" value="Erythrocyte membrane protein band 4.1"/>
    <property type="match status" value="1"/>
</dbReference>
<dbReference type="FunFam" id="1.20.80.10:FF:000001">
    <property type="entry name" value="Erythrocyte membrane protein band 4.1"/>
    <property type="match status" value="1"/>
</dbReference>
<evidence type="ECO:0000313" key="9">
    <source>
        <dbReference type="Proteomes" id="UP000770717"/>
    </source>
</evidence>
<dbReference type="InterPro" id="IPR019747">
    <property type="entry name" value="FERM_CS"/>
</dbReference>
<dbReference type="AlphaFoldDB" id="A0A8J6F1T9"/>
<evidence type="ECO:0000256" key="3">
    <source>
        <dbReference type="ARBA" id="ARBA00022553"/>
    </source>
</evidence>
<dbReference type="GO" id="GO:0005886">
    <property type="term" value="C:plasma membrane"/>
    <property type="evidence" value="ECO:0007669"/>
    <property type="project" value="TreeGrafter"/>
</dbReference>
<dbReference type="GO" id="GO:0005856">
    <property type="term" value="C:cytoskeleton"/>
    <property type="evidence" value="ECO:0007669"/>
    <property type="project" value="UniProtKB-SubCell"/>
</dbReference>
<keyword evidence="2" id="KW-0963">Cytoplasm</keyword>
<dbReference type="Gene3D" id="3.10.20.90">
    <property type="entry name" value="Phosphatidylinositol 3-kinase Catalytic Subunit, Chain A, domain 1"/>
    <property type="match status" value="1"/>
</dbReference>
<dbReference type="InterPro" id="IPR018980">
    <property type="entry name" value="FERM_PH-like_C"/>
</dbReference>
<comment type="subcellular location">
    <subcellularLocation>
        <location evidence="1">Cytoplasm</location>
        <location evidence="1">Cytoskeleton</location>
    </subcellularLocation>
</comment>
<dbReference type="Pfam" id="PF05902">
    <property type="entry name" value="4_1_CTD"/>
    <property type="match status" value="1"/>
</dbReference>
<dbReference type="GO" id="GO:0030866">
    <property type="term" value="P:cortical actin cytoskeleton organization"/>
    <property type="evidence" value="ECO:0007669"/>
    <property type="project" value="InterPro"/>
</dbReference>
<dbReference type="PANTHER" id="PTHR23280:SF20">
    <property type="entry name" value="BAND 4.1-LIKE PROTEIN 3"/>
    <property type="match status" value="1"/>
</dbReference>
<dbReference type="EMBL" id="WNTK01000008">
    <property type="protein sequence ID" value="KAG9479035.1"/>
    <property type="molecule type" value="Genomic_DNA"/>
</dbReference>
<dbReference type="SUPFAM" id="SSF47031">
    <property type="entry name" value="Second domain of FERM"/>
    <property type="match status" value="1"/>
</dbReference>
<dbReference type="InterPro" id="IPR018979">
    <property type="entry name" value="FERM_N"/>
</dbReference>
<organism evidence="8 9">
    <name type="scientific">Eleutherodactylus coqui</name>
    <name type="common">Puerto Rican coqui</name>
    <dbReference type="NCBI Taxonomy" id="57060"/>
    <lineage>
        <taxon>Eukaryota</taxon>
        <taxon>Metazoa</taxon>
        <taxon>Chordata</taxon>
        <taxon>Craniata</taxon>
        <taxon>Vertebrata</taxon>
        <taxon>Euteleostomi</taxon>
        <taxon>Amphibia</taxon>
        <taxon>Batrachia</taxon>
        <taxon>Anura</taxon>
        <taxon>Neobatrachia</taxon>
        <taxon>Hyloidea</taxon>
        <taxon>Eleutherodactylidae</taxon>
        <taxon>Eleutherodactylinae</taxon>
        <taxon>Eleutherodactylus</taxon>
        <taxon>Eleutherodactylus</taxon>
    </lineage>
</organism>
<keyword evidence="5" id="KW-0206">Cytoskeleton</keyword>
<dbReference type="GO" id="GO:0031032">
    <property type="term" value="P:actomyosin structure organization"/>
    <property type="evidence" value="ECO:0007669"/>
    <property type="project" value="TreeGrafter"/>
</dbReference>
<dbReference type="InterPro" id="IPR035963">
    <property type="entry name" value="FERM_2"/>
</dbReference>
<dbReference type="PANTHER" id="PTHR23280">
    <property type="entry name" value="4.1 G PROTEIN"/>
    <property type="match status" value="1"/>
</dbReference>
<dbReference type="InterPro" id="IPR014352">
    <property type="entry name" value="FERM/acyl-CoA-bd_prot_sf"/>
</dbReference>
<sequence length="696" mass="79309">MQAKVTLLDGSEYTCEVEKRSKGQVLFDKVCEHLNLLEKDYFGLVYRDLENQKNWLDPAKEIKKQTRNGSWLFSFNVKFYPPDPSQLSEDITRYYLCLQLRDDIVSGRLPCSFVTLALLGSYTVQSELGDYDPEEYGSDYVSEFRFAPNQTKELEDKVVELHKSYRGMTPAEAEMHFLENAKKLSMYGVDLHHAKDSEGVEIMLGVCASGLLIYRDRLRINRFAWPKVLKISYKRNNFYIKIRPGEFEQFESTIGFKLPNHRAAKRLWKVCVEHHTFFRLLLPEAPPKKFLTLGSKFRYSGRTQAQTRRASALIDRPAPYFERSSSKRYTMSRSLDGASVNENHDLYMKDSVSATEVGTGPYITTKGASQTNLIASVTPEKKVEEEKKEEEEKHKKVEVITTVTTIRHDTKTDSEQTDTAADGETTATESDQEEDADTKTQEFDRNQEELMKHQTNISELKRTFLETSTETTAAGEWEKRLSTSPVRLAVRQEDAPMIEPLVPEEQTKEETEEVERRASLERTSYSMLESQKIETNTEWETSGITEKEDAEHRMKEKSPLVKTEIITFGTIADGEKPDVSTKDVPVIHTETKTITYESSEMVSRPDTDPGVLMSAQTITSETLGTTTTTHITKTVKGGISETRIEKRIVITGDADIDHDQALAQAIKEAKEQHPDMSVTKVVVHKETEITPEDGED</sequence>
<dbReference type="SMART" id="SM00295">
    <property type="entry name" value="B41"/>
    <property type="match status" value="1"/>
</dbReference>
<gene>
    <name evidence="8" type="ORF">GDO78_012613</name>
</gene>
<dbReference type="Pfam" id="PF08736">
    <property type="entry name" value="FA"/>
    <property type="match status" value="1"/>
</dbReference>
<keyword evidence="3" id="KW-0597">Phosphoprotein</keyword>
<evidence type="ECO:0000256" key="6">
    <source>
        <dbReference type="SAM" id="MobiDB-lite"/>
    </source>
</evidence>
<dbReference type="InterPro" id="IPR029071">
    <property type="entry name" value="Ubiquitin-like_domsf"/>
</dbReference>
<dbReference type="PROSITE" id="PS50057">
    <property type="entry name" value="FERM_3"/>
    <property type="match status" value="1"/>
</dbReference>
<comment type="caution">
    <text evidence="8">The sequence shown here is derived from an EMBL/GenBank/DDBJ whole genome shotgun (WGS) entry which is preliminary data.</text>
</comment>
<dbReference type="InterPro" id="IPR019749">
    <property type="entry name" value="Band_41_domain"/>
</dbReference>
<dbReference type="InterPro" id="IPR014847">
    <property type="entry name" value="FA"/>
</dbReference>
<dbReference type="CDD" id="cd13184">
    <property type="entry name" value="FERM_C_4_1_family"/>
    <property type="match status" value="1"/>
</dbReference>
<dbReference type="GO" id="GO:0003779">
    <property type="term" value="F:actin binding"/>
    <property type="evidence" value="ECO:0007669"/>
    <property type="project" value="UniProtKB-KW"/>
</dbReference>
<dbReference type="PRINTS" id="PR00661">
    <property type="entry name" value="ERMFAMILY"/>
</dbReference>
<dbReference type="PRINTS" id="PR00935">
    <property type="entry name" value="BAND41"/>
</dbReference>
<dbReference type="InterPro" id="IPR019748">
    <property type="entry name" value="FERM_central"/>
</dbReference>
<evidence type="ECO:0000313" key="8">
    <source>
        <dbReference type="EMBL" id="KAG9479035.1"/>
    </source>
</evidence>
<dbReference type="InterPro" id="IPR000299">
    <property type="entry name" value="FERM_domain"/>
</dbReference>
<dbReference type="SMART" id="SM01195">
    <property type="entry name" value="FA"/>
    <property type="match status" value="1"/>
</dbReference>
<dbReference type="Pfam" id="PF04382">
    <property type="entry name" value="SAB"/>
    <property type="match status" value="1"/>
</dbReference>
<dbReference type="PROSITE" id="PS00661">
    <property type="entry name" value="FERM_2"/>
    <property type="match status" value="1"/>
</dbReference>
<feature type="domain" description="FERM" evidence="7">
    <location>
        <begin position="1"/>
        <end position="282"/>
    </location>
</feature>
<dbReference type="OrthoDB" id="6589456at2759"/>
<dbReference type="PIRSF" id="PIRSF002304">
    <property type="entry name" value="Membrane_skeletal_4_1"/>
    <property type="match status" value="1"/>
</dbReference>
<dbReference type="GO" id="GO:0005198">
    <property type="term" value="F:structural molecule activity"/>
    <property type="evidence" value="ECO:0007669"/>
    <property type="project" value="InterPro"/>
</dbReference>
<dbReference type="SMART" id="SM01196">
    <property type="entry name" value="FERM_C"/>
    <property type="match status" value="1"/>
</dbReference>
<evidence type="ECO:0000256" key="2">
    <source>
        <dbReference type="ARBA" id="ARBA00022490"/>
    </source>
</evidence>
<dbReference type="SUPFAM" id="SSF50729">
    <property type="entry name" value="PH domain-like"/>
    <property type="match status" value="1"/>
</dbReference>
<dbReference type="Gene3D" id="2.30.29.30">
    <property type="entry name" value="Pleckstrin-homology domain (PH domain)/Phosphotyrosine-binding domain (PTB)"/>
    <property type="match status" value="1"/>
</dbReference>
<dbReference type="Pfam" id="PF09380">
    <property type="entry name" value="FERM_C"/>
    <property type="match status" value="1"/>
</dbReference>
<dbReference type="SUPFAM" id="SSF54236">
    <property type="entry name" value="Ubiquitin-like"/>
    <property type="match status" value="1"/>
</dbReference>